<dbReference type="GO" id="GO:1901137">
    <property type="term" value="P:carbohydrate derivative biosynthetic process"/>
    <property type="evidence" value="ECO:0007669"/>
    <property type="project" value="UniProtKB-ARBA"/>
</dbReference>
<dbReference type="Gene3D" id="3.40.50.2000">
    <property type="entry name" value="Glycogen Phosphorylase B"/>
    <property type="match status" value="2"/>
</dbReference>
<dbReference type="Pfam" id="PF00201">
    <property type="entry name" value="UDPGT"/>
    <property type="match status" value="1"/>
</dbReference>
<evidence type="ECO:0000256" key="4">
    <source>
        <dbReference type="RuleBase" id="RU362057"/>
    </source>
</evidence>
<dbReference type="PANTHER" id="PTHR48044">
    <property type="entry name" value="GLYCOSYLTRANSFERASE"/>
    <property type="match status" value="1"/>
</dbReference>
<name>A0A6P3ZDR5_ZIZJJ</name>
<accession>A0A6P3ZDR5</accession>
<keyword evidence="2 3" id="KW-0808">Transferase</keyword>
<dbReference type="InterPro" id="IPR035595">
    <property type="entry name" value="UDP_glycos_trans_CS"/>
</dbReference>
<dbReference type="GeneID" id="107412980"/>
<dbReference type="RefSeq" id="XP_015876313.2">
    <property type="nucleotide sequence ID" value="XM_016020827.4"/>
</dbReference>
<dbReference type="Pfam" id="PF26168">
    <property type="entry name" value="Glyco_transf_N"/>
    <property type="match status" value="1"/>
</dbReference>
<gene>
    <name evidence="7" type="primary">LOC107412980</name>
</gene>
<dbReference type="Proteomes" id="UP001652623">
    <property type="component" value="Chromosome 8"/>
</dbReference>
<dbReference type="SMR" id="A0A6P3ZDR5"/>
<dbReference type="PANTHER" id="PTHR48044:SF29">
    <property type="entry name" value="GLYCOSYLTRANSFERASE"/>
    <property type="match status" value="1"/>
</dbReference>
<proteinExistence type="inferred from homology"/>
<comment type="similarity">
    <text evidence="1 3">Belongs to the UDP-glycosyltransferase family.</text>
</comment>
<dbReference type="PROSITE" id="PS00375">
    <property type="entry name" value="UDPGT"/>
    <property type="match status" value="1"/>
</dbReference>
<evidence type="ECO:0000313" key="6">
    <source>
        <dbReference type="Proteomes" id="UP001652623"/>
    </source>
</evidence>
<dbReference type="CDD" id="cd03784">
    <property type="entry name" value="GT1_Gtf-like"/>
    <property type="match status" value="1"/>
</dbReference>
<feature type="domain" description="Glycosyltransferase N-terminal" evidence="5">
    <location>
        <begin position="10"/>
        <end position="244"/>
    </location>
</feature>
<dbReference type="SUPFAM" id="SSF53756">
    <property type="entry name" value="UDP-Glycosyltransferase/glycogen phosphorylase"/>
    <property type="match status" value="1"/>
</dbReference>
<evidence type="ECO:0000259" key="5">
    <source>
        <dbReference type="Pfam" id="PF26168"/>
    </source>
</evidence>
<organism evidence="6 7">
    <name type="scientific">Ziziphus jujuba</name>
    <name type="common">Chinese jujube</name>
    <name type="synonym">Ziziphus sativa</name>
    <dbReference type="NCBI Taxonomy" id="326968"/>
    <lineage>
        <taxon>Eukaryota</taxon>
        <taxon>Viridiplantae</taxon>
        <taxon>Streptophyta</taxon>
        <taxon>Embryophyta</taxon>
        <taxon>Tracheophyta</taxon>
        <taxon>Spermatophyta</taxon>
        <taxon>Magnoliopsida</taxon>
        <taxon>eudicotyledons</taxon>
        <taxon>Gunneridae</taxon>
        <taxon>Pentapetalae</taxon>
        <taxon>rosids</taxon>
        <taxon>fabids</taxon>
        <taxon>Rosales</taxon>
        <taxon>Rhamnaceae</taxon>
        <taxon>Paliureae</taxon>
        <taxon>Ziziphus</taxon>
    </lineage>
</organism>
<dbReference type="InParanoid" id="A0A6P3ZDR5"/>
<dbReference type="AlphaFoldDB" id="A0A6P3ZDR5"/>
<keyword evidence="3" id="KW-0328">Glycosyltransferase</keyword>
<keyword evidence="6" id="KW-1185">Reference proteome</keyword>
<dbReference type="InterPro" id="IPR058980">
    <property type="entry name" value="Glyco_transf_N"/>
</dbReference>
<evidence type="ECO:0000256" key="3">
    <source>
        <dbReference type="RuleBase" id="RU003718"/>
    </source>
</evidence>
<dbReference type="EC" id="2.4.1.-" evidence="4"/>
<evidence type="ECO:0000256" key="1">
    <source>
        <dbReference type="ARBA" id="ARBA00009995"/>
    </source>
</evidence>
<dbReference type="GO" id="GO:0008194">
    <property type="term" value="F:UDP-glycosyltransferase activity"/>
    <property type="evidence" value="ECO:0007669"/>
    <property type="project" value="InterPro"/>
</dbReference>
<dbReference type="KEGG" id="zju:107412980"/>
<dbReference type="InterPro" id="IPR002213">
    <property type="entry name" value="UDP_glucos_trans"/>
</dbReference>
<sequence>MEDTRQIKKMRVLMFPWFAHGHITPFLELAKKLFLRNFHIYFCSSPVNLNSIKQKLFSDPKFSNHSIELVELHLPSLPSLPPHYHTTNGLPPHLMPTLDKAIDMAKPSFNKILETLKPDLVIRDFAPAWVPDLASSLKVPTIVFITSGAALVSFSLYCLKNKGGDDYHHHDHVFPFPEVYLENMKSQLVQNSEKSSIRAFQFNERSSNDNTILIKSSRELEGKYMDYISSSFGMKVVPVGPLVPYYVHDDEEGMDIINWLNKKEKSSTVFACFGSQFYLSKEDMEEIAYGLELSKVNFIWVLRFAKGEVMKLEDALPNGFLERVRDKGLIVADWAPQLKILKHSSIGGFVSHCGWNSLLESIKFGVPIIAMPMQFDQPLNARLVEECGIGLEVERDNNGRVGRENLAKVIRKVVVEKNGDGIRQKAKEMGENMEKKDDEELDGLVKELLQLCQKECM</sequence>
<protein>
    <recommendedName>
        <fullName evidence="4">Glycosyltransferase</fullName>
        <ecNumber evidence="4">2.4.1.-</ecNumber>
    </recommendedName>
</protein>
<evidence type="ECO:0000313" key="7">
    <source>
        <dbReference type="RefSeq" id="XP_015876313.2"/>
    </source>
</evidence>
<evidence type="ECO:0000256" key="2">
    <source>
        <dbReference type="ARBA" id="ARBA00022679"/>
    </source>
</evidence>
<reference evidence="7" key="1">
    <citation type="submission" date="2025-08" db="UniProtKB">
        <authorList>
            <consortium name="RefSeq"/>
        </authorList>
    </citation>
    <scope>IDENTIFICATION</scope>
    <source>
        <tissue evidence="7">Seedling</tissue>
    </source>
</reference>